<dbReference type="GO" id="GO:0016758">
    <property type="term" value="F:hexosyltransferase activity"/>
    <property type="evidence" value="ECO:0007669"/>
    <property type="project" value="InterPro"/>
</dbReference>
<evidence type="ECO:0000313" key="10">
    <source>
        <dbReference type="Proteomes" id="UP000606730"/>
    </source>
</evidence>
<feature type="transmembrane region" description="Helical" evidence="8">
    <location>
        <begin position="222"/>
        <end position="242"/>
    </location>
</feature>
<feature type="transmembrane region" description="Helical" evidence="8">
    <location>
        <begin position="27"/>
        <end position="46"/>
    </location>
</feature>
<evidence type="ECO:0000256" key="6">
    <source>
        <dbReference type="ARBA" id="ARBA00023136"/>
    </source>
</evidence>
<dbReference type="GO" id="GO:0005886">
    <property type="term" value="C:plasma membrane"/>
    <property type="evidence" value="ECO:0007669"/>
    <property type="project" value="UniProtKB-SubCell"/>
</dbReference>
<evidence type="ECO:0000256" key="5">
    <source>
        <dbReference type="ARBA" id="ARBA00022989"/>
    </source>
</evidence>
<feature type="transmembrane region" description="Helical" evidence="8">
    <location>
        <begin position="285"/>
        <end position="304"/>
    </location>
</feature>
<evidence type="ECO:0000256" key="3">
    <source>
        <dbReference type="ARBA" id="ARBA00022679"/>
    </source>
</evidence>
<comment type="similarity">
    <text evidence="7">Belongs to the glycosyltransferase 87 family.</text>
</comment>
<dbReference type="OrthoDB" id="7679563at2"/>
<comment type="subcellular location">
    <subcellularLocation>
        <location evidence="1">Cell membrane</location>
        <topology evidence="1">Multi-pass membrane protein</topology>
    </subcellularLocation>
</comment>
<feature type="transmembrane region" description="Helical" evidence="8">
    <location>
        <begin position="353"/>
        <end position="374"/>
    </location>
</feature>
<keyword evidence="3" id="KW-0808">Transferase</keyword>
<feature type="transmembrane region" description="Helical" evidence="8">
    <location>
        <begin position="381"/>
        <end position="401"/>
    </location>
</feature>
<sequence length="410" mass="44272">MSGAAATDTRDLSAGDRRIAELTAFRPLASVLMLTLPSLFLAWRVITFGTAHPVIGDCIDSPTDFCVFWDAAKLAIAGDGGSVFDQTLLRSTASNVEADWFPWLHPPATLLLFSPLGTLPAAWSWALFSGLSLLCFGAALSLILGRTRTIWFEFWLTPAIFPALILGQFTILWLAGLLAAFEALRRDRFVLAGVLIGLLTLKPTLGLLIPVALLAFGAWRTIFAAIVTTVVIQGGATLVFGFDYWPAMAEIYHEHTLRLLQQLATLDRMASLPALLSQMGLSGSILLSAQSVLTLALVALVAWIWKARDVSFDARMACLCAAIPLATPYLWYYDAALATLSALYLFRSGALPTVGYGRALYFLFWLGAGLFMWVRLVSTSVVIPATALVLPLALLALALAASRSRMGEAT</sequence>
<feature type="transmembrane region" description="Helical" evidence="8">
    <location>
        <begin position="189"/>
        <end position="215"/>
    </location>
</feature>
<accession>A0A917AC06</accession>
<reference evidence="9" key="2">
    <citation type="submission" date="2020-09" db="EMBL/GenBank/DDBJ databases">
        <authorList>
            <person name="Sun Q."/>
            <person name="Zhou Y."/>
        </authorList>
    </citation>
    <scope>NUCLEOTIDE SEQUENCE</scope>
    <source>
        <strain evidence="9">CGMCC 1.16012</strain>
    </source>
</reference>
<evidence type="ECO:0000256" key="7">
    <source>
        <dbReference type="ARBA" id="ARBA00024033"/>
    </source>
</evidence>
<evidence type="ECO:0000313" key="9">
    <source>
        <dbReference type="EMBL" id="GGE41629.1"/>
    </source>
</evidence>
<feature type="transmembrane region" description="Helical" evidence="8">
    <location>
        <begin position="155"/>
        <end position="177"/>
    </location>
</feature>
<feature type="transmembrane region" description="Helical" evidence="8">
    <location>
        <begin position="316"/>
        <end position="333"/>
    </location>
</feature>
<evidence type="ECO:0008006" key="11">
    <source>
        <dbReference type="Google" id="ProtNLM"/>
    </source>
</evidence>
<evidence type="ECO:0000256" key="8">
    <source>
        <dbReference type="SAM" id="Phobius"/>
    </source>
</evidence>
<evidence type="ECO:0000256" key="1">
    <source>
        <dbReference type="ARBA" id="ARBA00004651"/>
    </source>
</evidence>
<evidence type="ECO:0000256" key="2">
    <source>
        <dbReference type="ARBA" id="ARBA00022475"/>
    </source>
</evidence>
<dbReference type="RefSeq" id="WP_095596450.1">
    <property type="nucleotide sequence ID" value="NZ_BMKN01000001.1"/>
</dbReference>
<keyword evidence="5 8" id="KW-1133">Transmembrane helix</keyword>
<name>A0A917AC06_9RHOB</name>
<gene>
    <name evidence="9" type="ORF">GCM10011517_06560</name>
</gene>
<protein>
    <recommendedName>
        <fullName evidence="11">DUF2029 domain-containing protein</fullName>
    </recommendedName>
</protein>
<keyword evidence="4 8" id="KW-0812">Transmembrane</keyword>
<dbReference type="AlphaFoldDB" id="A0A917AC06"/>
<dbReference type="EMBL" id="BMKN01000001">
    <property type="protein sequence ID" value="GGE41629.1"/>
    <property type="molecule type" value="Genomic_DNA"/>
</dbReference>
<feature type="transmembrane region" description="Helical" evidence="8">
    <location>
        <begin position="122"/>
        <end position="143"/>
    </location>
</feature>
<dbReference type="Proteomes" id="UP000606730">
    <property type="component" value="Unassembled WGS sequence"/>
</dbReference>
<organism evidence="9 10">
    <name type="scientific">Actibacterium pelagium</name>
    <dbReference type="NCBI Taxonomy" id="2029103"/>
    <lineage>
        <taxon>Bacteria</taxon>
        <taxon>Pseudomonadati</taxon>
        <taxon>Pseudomonadota</taxon>
        <taxon>Alphaproteobacteria</taxon>
        <taxon>Rhodobacterales</taxon>
        <taxon>Roseobacteraceae</taxon>
        <taxon>Actibacterium</taxon>
    </lineage>
</organism>
<dbReference type="InterPro" id="IPR018584">
    <property type="entry name" value="GT87"/>
</dbReference>
<reference evidence="9" key="1">
    <citation type="journal article" date="2014" name="Int. J. Syst. Evol. Microbiol.">
        <title>Complete genome sequence of Corynebacterium casei LMG S-19264T (=DSM 44701T), isolated from a smear-ripened cheese.</title>
        <authorList>
            <consortium name="US DOE Joint Genome Institute (JGI-PGF)"/>
            <person name="Walter F."/>
            <person name="Albersmeier A."/>
            <person name="Kalinowski J."/>
            <person name="Ruckert C."/>
        </authorList>
    </citation>
    <scope>NUCLEOTIDE SEQUENCE</scope>
    <source>
        <strain evidence="9">CGMCC 1.16012</strain>
    </source>
</reference>
<dbReference type="Pfam" id="PF09594">
    <property type="entry name" value="GT87"/>
    <property type="match status" value="1"/>
</dbReference>
<keyword evidence="6 8" id="KW-0472">Membrane</keyword>
<evidence type="ECO:0000256" key="4">
    <source>
        <dbReference type="ARBA" id="ARBA00022692"/>
    </source>
</evidence>
<comment type="caution">
    <text evidence="9">The sequence shown here is derived from an EMBL/GenBank/DDBJ whole genome shotgun (WGS) entry which is preliminary data.</text>
</comment>
<proteinExistence type="inferred from homology"/>
<keyword evidence="10" id="KW-1185">Reference proteome</keyword>
<keyword evidence="2" id="KW-1003">Cell membrane</keyword>